<keyword evidence="1" id="KW-1133">Transmembrane helix</keyword>
<dbReference type="InterPro" id="IPR043968">
    <property type="entry name" value="SGNH"/>
</dbReference>
<feature type="transmembrane region" description="Helical" evidence="1">
    <location>
        <begin position="47"/>
        <end position="71"/>
    </location>
</feature>
<organism evidence="4 5">
    <name type="scientific">Pseudomonas fluorescens</name>
    <dbReference type="NCBI Taxonomy" id="294"/>
    <lineage>
        <taxon>Bacteria</taxon>
        <taxon>Pseudomonadati</taxon>
        <taxon>Pseudomonadota</taxon>
        <taxon>Gammaproteobacteria</taxon>
        <taxon>Pseudomonadales</taxon>
        <taxon>Pseudomonadaceae</taxon>
        <taxon>Pseudomonas</taxon>
    </lineage>
</organism>
<feature type="transmembrane region" description="Helical" evidence="1">
    <location>
        <begin position="265"/>
        <end position="284"/>
    </location>
</feature>
<dbReference type="GO" id="GO:0016747">
    <property type="term" value="F:acyltransferase activity, transferring groups other than amino-acyl groups"/>
    <property type="evidence" value="ECO:0007669"/>
    <property type="project" value="InterPro"/>
</dbReference>
<dbReference type="Pfam" id="PF19040">
    <property type="entry name" value="SGNH"/>
    <property type="match status" value="1"/>
</dbReference>
<accession>A0A5E6P5V0</accession>
<feature type="transmembrane region" description="Helical" evidence="1">
    <location>
        <begin position="296"/>
        <end position="314"/>
    </location>
</feature>
<sequence length="677" mass="73835">MRAGTALSSASGYKPFIDGLRALSILAVVAYHAGVPGVSGGFVGVDIFFVISGFLIVTHILSSLQAGTFTFGEFWARRALRILPPYLLVLLACSVAAPFILVLPKELTEFGNQAIYSAGMIVNHYFLGQQGYFDGLADTKPLLHLWSLAVEEQFYLVAPILIFILFSISRKVTYRSASVICSVVIAAIFAISLLGSINLSGGGAGKNYAFFLMPLRAWEFIAGGVIAFLIPLMQRSPRLIVELAAILGFWLIGFSIFTYSGTSPYPSWKAIYPVAGATLIILCGVSNPRIIVARALALRPLVAIGLVSYAWYLWHWPLLTFGRMYNFGERILPFDLAMVAVSLLLAWATYELVDKKVLAWRKSLPRGAGWAQTAMAVSLCIPLGISGWYMANGYASSVSKGFTEAQTPKPATRAGICDLHFIADPTACVKSAKTQTMGLLIGDSHADAAYRGLSKHANENESVLATMSSGGCAAMLGVHVNNPDLAMQGRCENGRDNALKMVGVTVKPKYAILFSSWTIYAGRGRYSLSEPGSTEPFPDTQAGFVGKLKDTYDYLKSKGVERILVIAPVPIFKSLAPACVMRSDRYRLDRDKHCSIPRLSAEKDRSDVVKWLNESIVGEQNVRLIDPIENFCDAVVCRSYGEEGVLYVDTNHIGDSGLERIYKSETPSFKWVFGESM</sequence>
<feature type="transmembrane region" description="Helical" evidence="1">
    <location>
        <begin position="239"/>
        <end position="259"/>
    </location>
</feature>
<feature type="transmembrane region" description="Helical" evidence="1">
    <location>
        <begin position="374"/>
        <end position="391"/>
    </location>
</feature>
<dbReference type="AlphaFoldDB" id="A0A5E6P5V0"/>
<dbReference type="EMBL" id="CABVHF010000001">
    <property type="protein sequence ID" value="VVM38120.1"/>
    <property type="molecule type" value="Genomic_DNA"/>
</dbReference>
<dbReference type="PANTHER" id="PTHR23028">
    <property type="entry name" value="ACETYLTRANSFERASE"/>
    <property type="match status" value="1"/>
</dbReference>
<feature type="transmembrane region" description="Helical" evidence="1">
    <location>
        <begin position="20"/>
        <end position="41"/>
    </location>
</feature>
<dbReference type="OrthoDB" id="9767863at2"/>
<evidence type="ECO:0000259" key="2">
    <source>
        <dbReference type="Pfam" id="PF01757"/>
    </source>
</evidence>
<gene>
    <name evidence="4" type="ORF">PS631_00138</name>
</gene>
<reference evidence="4 5" key="1">
    <citation type="submission" date="2019-09" db="EMBL/GenBank/DDBJ databases">
        <authorList>
            <person name="Chandra G."/>
            <person name="Truman W A."/>
        </authorList>
    </citation>
    <scope>NUCLEOTIDE SEQUENCE [LARGE SCALE GENOMIC DNA]</scope>
    <source>
        <strain evidence="4">PS631</strain>
    </source>
</reference>
<proteinExistence type="predicted"/>
<name>A0A5E6P5V0_PSEFL</name>
<feature type="transmembrane region" description="Helical" evidence="1">
    <location>
        <begin position="209"/>
        <end position="232"/>
    </location>
</feature>
<dbReference type="GO" id="GO:0016020">
    <property type="term" value="C:membrane"/>
    <property type="evidence" value="ECO:0007669"/>
    <property type="project" value="TreeGrafter"/>
</dbReference>
<feature type="transmembrane region" description="Helical" evidence="1">
    <location>
        <begin position="83"/>
        <end position="103"/>
    </location>
</feature>
<feature type="transmembrane region" description="Helical" evidence="1">
    <location>
        <begin position="153"/>
        <end position="169"/>
    </location>
</feature>
<evidence type="ECO:0000313" key="4">
    <source>
        <dbReference type="EMBL" id="VVM38120.1"/>
    </source>
</evidence>
<keyword evidence="1" id="KW-0472">Membrane</keyword>
<feature type="domain" description="SGNH" evidence="3">
    <location>
        <begin position="426"/>
        <end position="661"/>
    </location>
</feature>
<feature type="transmembrane region" description="Helical" evidence="1">
    <location>
        <begin position="176"/>
        <end position="197"/>
    </location>
</feature>
<dbReference type="PANTHER" id="PTHR23028:SF53">
    <property type="entry name" value="ACYL_TRANSF_3 DOMAIN-CONTAINING PROTEIN"/>
    <property type="match status" value="1"/>
</dbReference>
<dbReference type="GO" id="GO:0009103">
    <property type="term" value="P:lipopolysaccharide biosynthetic process"/>
    <property type="evidence" value="ECO:0007669"/>
    <property type="project" value="TreeGrafter"/>
</dbReference>
<protein>
    <recommendedName>
        <fullName evidence="6">Acyltransferase</fullName>
    </recommendedName>
</protein>
<dbReference type="Proteomes" id="UP000399692">
    <property type="component" value="Unassembled WGS sequence"/>
</dbReference>
<dbReference type="InterPro" id="IPR002656">
    <property type="entry name" value="Acyl_transf_3_dom"/>
</dbReference>
<dbReference type="Pfam" id="PF01757">
    <property type="entry name" value="Acyl_transf_3"/>
    <property type="match status" value="1"/>
</dbReference>
<feature type="transmembrane region" description="Helical" evidence="1">
    <location>
        <begin position="334"/>
        <end position="353"/>
    </location>
</feature>
<keyword evidence="1" id="KW-0812">Transmembrane</keyword>
<evidence type="ECO:0008006" key="6">
    <source>
        <dbReference type="Google" id="ProtNLM"/>
    </source>
</evidence>
<evidence type="ECO:0000259" key="3">
    <source>
        <dbReference type="Pfam" id="PF19040"/>
    </source>
</evidence>
<evidence type="ECO:0000256" key="1">
    <source>
        <dbReference type="SAM" id="Phobius"/>
    </source>
</evidence>
<dbReference type="RefSeq" id="WP_150568910.1">
    <property type="nucleotide sequence ID" value="NZ_CABVHF010000001.1"/>
</dbReference>
<feature type="domain" description="Acyltransferase 3" evidence="2">
    <location>
        <begin position="16"/>
        <end position="350"/>
    </location>
</feature>
<evidence type="ECO:0000313" key="5">
    <source>
        <dbReference type="Proteomes" id="UP000399692"/>
    </source>
</evidence>
<dbReference type="InterPro" id="IPR050879">
    <property type="entry name" value="Acyltransferase_3"/>
</dbReference>